<keyword evidence="2" id="KW-1185">Reference proteome</keyword>
<dbReference type="EMBL" id="UZAU01000753">
    <property type="status" value="NOT_ANNOTATED_CDS"/>
    <property type="molecule type" value="Genomic_DNA"/>
</dbReference>
<dbReference type="AlphaFoldDB" id="A0A803QDH3"/>
<reference evidence="1" key="2">
    <citation type="submission" date="2021-03" db="UniProtKB">
        <authorList>
            <consortium name="EnsemblPlants"/>
        </authorList>
    </citation>
    <scope>IDENTIFICATION</scope>
</reference>
<reference evidence="1" key="1">
    <citation type="submission" date="2018-11" db="EMBL/GenBank/DDBJ databases">
        <authorList>
            <person name="Grassa J C."/>
        </authorList>
    </citation>
    <scope>NUCLEOTIDE SEQUENCE [LARGE SCALE GENOMIC DNA]</scope>
</reference>
<organism evidence="1 2">
    <name type="scientific">Cannabis sativa</name>
    <name type="common">Hemp</name>
    <name type="synonym">Marijuana</name>
    <dbReference type="NCBI Taxonomy" id="3483"/>
    <lineage>
        <taxon>Eukaryota</taxon>
        <taxon>Viridiplantae</taxon>
        <taxon>Streptophyta</taxon>
        <taxon>Embryophyta</taxon>
        <taxon>Tracheophyta</taxon>
        <taxon>Spermatophyta</taxon>
        <taxon>Magnoliopsida</taxon>
        <taxon>eudicotyledons</taxon>
        <taxon>Gunneridae</taxon>
        <taxon>Pentapetalae</taxon>
        <taxon>rosids</taxon>
        <taxon>fabids</taxon>
        <taxon>Rosales</taxon>
        <taxon>Cannabaceae</taxon>
        <taxon>Cannabis</taxon>
    </lineage>
</organism>
<dbReference type="EnsemblPlants" id="evm.model.09.1138">
    <property type="protein sequence ID" value="cds.evm.model.09.1138"/>
    <property type="gene ID" value="evm.TU.09.1138"/>
</dbReference>
<protein>
    <submittedName>
        <fullName evidence="1">Uncharacterized protein</fullName>
    </submittedName>
</protein>
<dbReference type="Proteomes" id="UP000596661">
    <property type="component" value="Chromosome 9"/>
</dbReference>
<dbReference type="Gramene" id="evm.model.09.1138">
    <property type="protein sequence ID" value="cds.evm.model.09.1138"/>
    <property type="gene ID" value="evm.TU.09.1138"/>
</dbReference>
<evidence type="ECO:0000313" key="2">
    <source>
        <dbReference type="Proteomes" id="UP000596661"/>
    </source>
</evidence>
<sequence length="62" mass="7040">YGPNSSPSDLTTCLHSDLVTNQSQDLDHGPRDSIETCSSPRSHLRVWVQDRDFESCSRYQTL</sequence>
<name>A0A803QDH3_CANSA</name>
<proteinExistence type="predicted"/>
<accession>A0A803QDH3</accession>
<evidence type="ECO:0000313" key="1">
    <source>
        <dbReference type="EnsemblPlants" id="cds.evm.model.09.1138"/>
    </source>
</evidence>